<accession>A0A0E9PX61</accession>
<sequence>MLFSHVIFNISVEVKNHPYVNVHIFLL</sequence>
<reference evidence="1" key="1">
    <citation type="submission" date="2014-11" db="EMBL/GenBank/DDBJ databases">
        <authorList>
            <person name="Amaro Gonzalez C."/>
        </authorList>
    </citation>
    <scope>NUCLEOTIDE SEQUENCE</scope>
</reference>
<dbReference type="EMBL" id="GBXM01099366">
    <property type="protein sequence ID" value="JAH09211.1"/>
    <property type="molecule type" value="Transcribed_RNA"/>
</dbReference>
<evidence type="ECO:0000313" key="1">
    <source>
        <dbReference type="EMBL" id="JAH09211.1"/>
    </source>
</evidence>
<proteinExistence type="predicted"/>
<reference evidence="1" key="2">
    <citation type="journal article" date="2015" name="Fish Shellfish Immunol.">
        <title>Early steps in the European eel (Anguilla anguilla)-Vibrio vulnificus interaction in the gills: Role of the RtxA13 toxin.</title>
        <authorList>
            <person name="Callol A."/>
            <person name="Pajuelo D."/>
            <person name="Ebbesson L."/>
            <person name="Teles M."/>
            <person name="MacKenzie S."/>
            <person name="Amaro C."/>
        </authorList>
    </citation>
    <scope>NUCLEOTIDE SEQUENCE</scope>
</reference>
<organism evidence="1">
    <name type="scientific">Anguilla anguilla</name>
    <name type="common">European freshwater eel</name>
    <name type="synonym">Muraena anguilla</name>
    <dbReference type="NCBI Taxonomy" id="7936"/>
    <lineage>
        <taxon>Eukaryota</taxon>
        <taxon>Metazoa</taxon>
        <taxon>Chordata</taxon>
        <taxon>Craniata</taxon>
        <taxon>Vertebrata</taxon>
        <taxon>Euteleostomi</taxon>
        <taxon>Actinopterygii</taxon>
        <taxon>Neopterygii</taxon>
        <taxon>Teleostei</taxon>
        <taxon>Anguilliformes</taxon>
        <taxon>Anguillidae</taxon>
        <taxon>Anguilla</taxon>
    </lineage>
</organism>
<name>A0A0E9PX61_ANGAN</name>
<dbReference type="AlphaFoldDB" id="A0A0E9PX61"/>
<protein>
    <submittedName>
        <fullName evidence="1">Uncharacterized protein</fullName>
    </submittedName>
</protein>